<dbReference type="EMBL" id="CP136704">
    <property type="protein sequence ID" value="WOI34794.1"/>
    <property type="molecule type" value="Genomic_DNA"/>
</dbReference>
<dbReference type="Proteomes" id="UP001302666">
    <property type="component" value="Chromosome"/>
</dbReference>
<gene>
    <name evidence="3" type="ORF">R1T40_08720</name>
</gene>
<evidence type="ECO:0000313" key="3">
    <source>
        <dbReference type="EMBL" id="WOI34794.1"/>
    </source>
</evidence>
<organism evidence="3 4">
    <name type="scientific">Tritonibacter scottomollicae</name>
    <name type="common">Epibacterium scottomollicae</name>
    <dbReference type="NCBI Taxonomy" id="483013"/>
    <lineage>
        <taxon>Bacteria</taxon>
        <taxon>Pseudomonadati</taxon>
        <taxon>Pseudomonadota</taxon>
        <taxon>Alphaproteobacteria</taxon>
        <taxon>Rhodobacterales</taxon>
        <taxon>Paracoccaceae</taxon>
        <taxon>Tritonibacter</taxon>
    </lineage>
</organism>
<reference evidence="3 4" key="1">
    <citation type="submission" date="2023-10" db="EMBL/GenBank/DDBJ databases">
        <title>Eight complete genome sequences of bacteria isolated from laboratory stock of Giant Kelp gametophytes.</title>
        <authorList>
            <person name="Tolentino B."/>
            <person name="Nuzhdin S."/>
        </authorList>
    </citation>
    <scope>NUCLEOTIDE SEQUENCE [LARGE SCALE GENOMIC DNA]</scope>
    <source>
        <strain evidence="3 4">LC.270.F.C4</strain>
    </source>
</reference>
<accession>A0ABZ0HL83</accession>
<feature type="transmembrane region" description="Helical" evidence="2">
    <location>
        <begin position="12"/>
        <end position="33"/>
    </location>
</feature>
<keyword evidence="2" id="KW-1133">Transmembrane helix</keyword>
<name>A0ABZ0HL83_TRISK</name>
<proteinExistence type="predicted"/>
<feature type="coiled-coil region" evidence="1">
    <location>
        <begin position="52"/>
        <end position="100"/>
    </location>
</feature>
<evidence type="ECO:0000256" key="2">
    <source>
        <dbReference type="SAM" id="Phobius"/>
    </source>
</evidence>
<sequence length="120" mass="13512">MMAVVLRYGWRFLTGRIGLAVVVCALLWGWHVYDKRQAVSAARDGFVREFELTAVQTELDAMRRRMAAADEANQALREKVQAAEGEALRFAAELEAYERDTQVNPEGVVDSGLLERLRAN</sequence>
<evidence type="ECO:0000313" key="4">
    <source>
        <dbReference type="Proteomes" id="UP001302666"/>
    </source>
</evidence>
<evidence type="ECO:0000256" key="1">
    <source>
        <dbReference type="SAM" id="Coils"/>
    </source>
</evidence>
<dbReference type="RefSeq" id="WP_317386631.1">
    <property type="nucleotide sequence ID" value="NZ_CP136704.1"/>
</dbReference>
<protein>
    <submittedName>
        <fullName evidence="3">Uncharacterized protein</fullName>
    </submittedName>
</protein>
<keyword evidence="2" id="KW-0812">Transmembrane</keyword>
<keyword evidence="4" id="KW-1185">Reference proteome</keyword>
<keyword evidence="2" id="KW-0472">Membrane</keyword>
<keyword evidence="1" id="KW-0175">Coiled coil</keyword>